<dbReference type="RefSeq" id="WP_066971796.1">
    <property type="nucleotide sequence ID" value="NZ_LWMT01000138.1"/>
</dbReference>
<gene>
    <name evidence="5" type="primary">dmdB_1</name>
    <name evidence="3" type="synonym">leuD</name>
    <name evidence="5" type="ORF">MBFIL_08260</name>
</gene>
<dbReference type="SUPFAM" id="SSF52016">
    <property type="entry name" value="LeuD/IlvD-like"/>
    <property type="match status" value="1"/>
</dbReference>
<dbReference type="Proteomes" id="UP000077066">
    <property type="component" value="Unassembled WGS sequence"/>
</dbReference>
<dbReference type="PANTHER" id="PTHR43345:SF2">
    <property type="entry name" value="3-ISOPROPYLMALATE DEHYDRATASE SMALL SUBUNIT 1"/>
    <property type="match status" value="1"/>
</dbReference>
<evidence type="ECO:0000259" key="4">
    <source>
        <dbReference type="Pfam" id="PF00694"/>
    </source>
</evidence>
<dbReference type="PANTHER" id="PTHR43345">
    <property type="entry name" value="3-ISOPROPYLMALATE DEHYDRATASE SMALL SUBUNIT 2-RELATED-RELATED"/>
    <property type="match status" value="1"/>
</dbReference>
<dbReference type="InterPro" id="IPR053582">
    <property type="entry name" value="Homoaconitase_LeuD_type2"/>
</dbReference>
<organism evidence="5 6">
    <name type="scientific">Methanobrevibacter filiformis</name>
    <dbReference type="NCBI Taxonomy" id="55758"/>
    <lineage>
        <taxon>Archaea</taxon>
        <taxon>Methanobacteriati</taxon>
        <taxon>Methanobacteriota</taxon>
        <taxon>Methanomada group</taxon>
        <taxon>Methanobacteria</taxon>
        <taxon>Methanobacteriales</taxon>
        <taxon>Methanobacteriaceae</taxon>
        <taxon>Methanobrevibacter</taxon>
    </lineage>
</organism>
<dbReference type="Gene3D" id="3.20.19.10">
    <property type="entry name" value="Aconitase, domain 4"/>
    <property type="match status" value="1"/>
</dbReference>
<comment type="subunit">
    <text evidence="3">Heterodimer of LeuC and LeuD.</text>
</comment>
<evidence type="ECO:0000313" key="5">
    <source>
        <dbReference type="EMBL" id="KZX14588.1"/>
    </source>
</evidence>
<evidence type="ECO:0000256" key="3">
    <source>
        <dbReference type="HAMAP-Rule" id="MF_01032"/>
    </source>
</evidence>
<dbReference type="UniPathway" id="UPA00048">
    <property type="reaction ID" value="UER00071"/>
</dbReference>
<accession>A0A166CJW7</accession>
<dbReference type="Pfam" id="PF00694">
    <property type="entry name" value="Aconitase_C"/>
    <property type="match status" value="1"/>
</dbReference>
<dbReference type="EMBL" id="LWMT01000138">
    <property type="protein sequence ID" value="KZX14588.1"/>
    <property type="molecule type" value="Genomic_DNA"/>
</dbReference>
<keyword evidence="2 3" id="KW-0456">Lyase</keyword>
<evidence type="ECO:0000256" key="1">
    <source>
        <dbReference type="ARBA" id="ARBA00009869"/>
    </source>
</evidence>
<name>A0A166CJW7_9EURY</name>
<dbReference type="InterPro" id="IPR033940">
    <property type="entry name" value="IPMI_Swivel"/>
</dbReference>
<comment type="caution">
    <text evidence="3">Lacks conserved residue(s) required for the propagation of feature annotation.</text>
</comment>
<dbReference type="EC" id="4.2.1.33" evidence="3"/>
<dbReference type="NCBIfam" id="TIGR02087">
    <property type="entry name" value="LEUD_arch"/>
    <property type="match status" value="1"/>
</dbReference>
<protein>
    <recommendedName>
        <fullName evidence="3">3-isopropylmalate dehydratase small subunit</fullName>
        <ecNumber evidence="3">4.2.1.33</ecNumber>
    </recommendedName>
    <alternativeName>
        <fullName evidence="3">Alpha-IPM isomerase</fullName>
        <shortName evidence="3">IPMI</shortName>
    </alternativeName>
    <alternativeName>
        <fullName evidence="3">Isopropylmalate isomerase</fullName>
    </alternativeName>
</protein>
<reference evidence="5 6" key="1">
    <citation type="submission" date="2016-04" db="EMBL/GenBank/DDBJ databases">
        <title>Genome sequence of Methanobrevibacter filiformis DSM 11501.</title>
        <authorList>
            <person name="Poehlein A."/>
            <person name="Seedorf H."/>
            <person name="Daniel R."/>
        </authorList>
    </citation>
    <scope>NUCLEOTIDE SEQUENCE [LARGE SCALE GENOMIC DNA]</scope>
    <source>
        <strain evidence="5 6">DSM 11501</strain>
    </source>
</reference>
<dbReference type="InterPro" id="IPR015928">
    <property type="entry name" value="Aconitase/3IPM_dehydase_swvl"/>
</dbReference>
<dbReference type="InterPro" id="IPR050075">
    <property type="entry name" value="LeuD"/>
</dbReference>
<dbReference type="InterPro" id="IPR000573">
    <property type="entry name" value="AconitaseA/IPMdHydase_ssu_swvl"/>
</dbReference>
<dbReference type="NCBIfam" id="NF040625">
    <property type="entry name" value="HacB2_Meth"/>
    <property type="match status" value="1"/>
</dbReference>
<keyword evidence="6" id="KW-1185">Reference proteome</keyword>
<evidence type="ECO:0000256" key="2">
    <source>
        <dbReference type="ARBA" id="ARBA00023239"/>
    </source>
</evidence>
<dbReference type="HAMAP" id="MF_01032">
    <property type="entry name" value="LeuD_type2"/>
    <property type="match status" value="1"/>
</dbReference>
<dbReference type="STRING" id="55758.MBFIL_08260"/>
<keyword evidence="3" id="KW-0100">Branched-chain amino acid biosynthesis</keyword>
<comment type="caution">
    <text evidence="5">The sequence shown here is derived from an EMBL/GenBank/DDBJ whole genome shotgun (WGS) entry which is preliminary data.</text>
</comment>
<comment type="catalytic activity">
    <reaction evidence="3">
        <text>(2R,3S)-3-isopropylmalate = (2S)-2-isopropylmalate</text>
        <dbReference type="Rhea" id="RHEA:32287"/>
        <dbReference type="ChEBI" id="CHEBI:1178"/>
        <dbReference type="ChEBI" id="CHEBI:35121"/>
        <dbReference type="EC" id="4.2.1.33"/>
    </reaction>
</comment>
<proteinExistence type="inferred from homology"/>
<dbReference type="CDD" id="cd01577">
    <property type="entry name" value="IPMI_Swivel"/>
    <property type="match status" value="1"/>
</dbReference>
<keyword evidence="3" id="KW-0432">Leucine biosynthesis</keyword>
<dbReference type="OrthoDB" id="6505at2157"/>
<comment type="pathway">
    <text evidence="3">Amino-acid biosynthesis; L-leucine biosynthesis; L-leucine from 3-methyl-2-oxobutanoate: step 2/4.</text>
</comment>
<comment type="similarity">
    <text evidence="1 3">Belongs to the LeuD family. LeuD type 2 subfamily.</text>
</comment>
<keyword evidence="3" id="KW-0028">Amino-acid biosynthesis</keyword>
<dbReference type="GO" id="GO:0003861">
    <property type="term" value="F:3-isopropylmalate dehydratase activity"/>
    <property type="evidence" value="ECO:0007669"/>
    <property type="project" value="UniProtKB-UniRule"/>
</dbReference>
<sequence>MELIEGKVWKFGDNIDTDVIIPGRFLRTFDPKELASHVMAGERPDFASIVGDGDIIVGGWNFGCGSSREQAPVSIKYSGVSAVIAKSFARIFYRNAINIGLPVIVADIESDEGDILNINLEKGIISNLTNNQTFSIAPFKEFMLNILNEKGLVNHYLREKE</sequence>
<evidence type="ECO:0000313" key="6">
    <source>
        <dbReference type="Proteomes" id="UP000077066"/>
    </source>
</evidence>
<dbReference type="PATRIC" id="fig|55758.3.peg.932"/>
<comment type="function">
    <text evidence="3">Catalyzes the isomerization between 2-isopropylmalate and 3-isopropylmalate, via the formation of 2-isopropylmaleate.</text>
</comment>
<dbReference type="InterPro" id="IPR011827">
    <property type="entry name" value="LeuD_type2/HacB/DmdB"/>
</dbReference>
<feature type="domain" description="Aconitase A/isopropylmalate dehydratase small subunit swivel" evidence="4">
    <location>
        <begin position="55"/>
        <end position="101"/>
    </location>
</feature>
<dbReference type="GO" id="GO:0009098">
    <property type="term" value="P:L-leucine biosynthetic process"/>
    <property type="evidence" value="ECO:0007669"/>
    <property type="project" value="UniProtKB-UniRule"/>
</dbReference>
<feature type="site" description="Critical for substrate specificity" evidence="3">
    <location>
        <position position="27"/>
    </location>
</feature>
<dbReference type="AlphaFoldDB" id="A0A166CJW7"/>